<dbReference type="EMBL" id="SGIU01000001">
    <property type="protein sequence ID" value="TAI49578.1"/>
    <property type="molecule type" value="Genomic_DNA"/>
</dbReference>
<dbReference type="GO" id="GO:0015940">
    <property type="term" value="P:pantothenate biosynthetic process"/>
    <property type="evidence" value="ECO:0007669"/>
    <property type="project" value="UniProtKB-UniPathway"/>
</dbReference>
<comment type="pathway">
    <text evidence="1 9">Cofactor biosynthesis; (R)-pantothenate biosynthesis; (R)-pantoate from 3-methyl-2-oxobutanoate: step 2/2.</text>
</comment>
<dbReference type="SUPFAM" id="SSF48179">
    <property type="entry name" value="6-phosphogluconate dehydrogenase C-terminal domain-like"/>
    <property type="match status" value="1"/>
</dbReference>
<dbReference type="InterPro" id="IPR013752">
    <property type="entry name" value="KPA_reductase"/>
</dbReference>
<dbReference type="InterPro" id="IPR013328">
    <property type="entry name" value="6PGD_dom2"/>
</dbReference>
<feature type="domain" description="Ketopantoate reductase C-terminal" evidence="11">
    <location>
        <begin position="169"/>
        <end position="290"/>
    </location>
</feature>
<evidence type="ECO:0000256" key="6">
    <source>
        <dbReference type="ARBA" id="ARBA00023002"/>
    </source>
</evidence>
<evidence type="ECO:0000256" key="1">
    <source>
        <dbReference type="ARBA" id="ARBA00004994"/>
    </source>
</evidence>
<name>A0A4Q8QJS3_9FLAO</name>
<comment type="similarity">
    <text evidence="2 9">Belongs to the ketopantoate reductase family.</text>
</comment>
<dbReference type="SUPFAM" id="SSF51735">
    <property type="entry name" value="NAD(P)-binding Rossmann-fold domains"/>
    <property type="match status" value="1"/>
</dbReference>
<dbReference type="PANTHER" id="PTHR21708">
    <property type="entry name" value="PROBABLE 2-DEHYDROPANTOATE 2-REDUCTASE"/>
    <property type="match status" value="1"/>
</dbReference>
<dbReference type="OrthoDB" id="9793586at2"/>
<dbReference type="Pfam" id="PF08546">
    <property type="entry name" value="ApbA_C"/>
    <property type="match status" value="1"/>
</dbReference>
<gene>
    <name evidence="12" type="ORF">EW142_07215</name>
</gene>
<dbReference type="InterPro" id="IPR051402">
    <property type="entry name" value="KPR-Related"/>
</dbReference>
<protein>
    <recommendedName>
        <fullName evidence="4 9">2-dehydropantoate 2-reductase</fullName>
        <ecNumber evidence="3 9">1.1.1.169</ecNumber>
    </recommendedName>
    <alternativeName>
        <fullName evidence="7 9">Ketopantoate reductase</fullName>
    </alternativeName>
</protein>
<dbReference type="InterPro" id="IPR003710">
    <property type="entry name" value="ApbA"/>
</dbReference>
<keyword evidence="5 9" id="KW-0521">NADP</keyword>
<keyword evidence="13" id="KW-1185">Reference proteome</keyword>
<evidence type="ECO:0000313" key="13">
    <source>
        <dbReference type="Proteomes" id="UP000291981"/>
    </source>
</evidence>
<dbReference type="InterPro" id="IPR008927">
    <property type="entry name" value="6-PGluconate_DH-like_C_sf"/>
</dbReference>
<dbReference type="EC" id="1.1.1.169" evidence="3 9"/>
<dbReference type="UniPathway" id="UPA00028">
    <property type="reaction ID" value="UER00004"/>
</dbReference>
<accession>A0A4Q8QJS3</accession>
<evidence type="ECO:0000256" key="8">
    <source>
        <dbReference type="ARBA" id="ARBA00048793"/>
    </source>
</evidence>
<comment type="caution">
    <text evidence="12">The sequence shown here is derived from an EMBL/GenBank/DDBJ whole genome shotgun (WGS) entry which is preliminary data.</text>
</comment>
<evidence type="ECO:0000256" key="7">
    <source>
        <dbReference type="ARBA" id="ARBA00032024"/>
    </source>
</evidence>
<comment type="catalytic activity">
    <reaction evidence="8 9">
        <text>(R)-pantoate + NADP(+) = 2-dehydropantoate + NADPH + H(+)</text>
        <dbReference type="Rhea" id="RHEA:16233"/>
        <dbReference type="ChEBI" id="CHEBI:11561"/>
        <dbReference type="ChEBI" id="CHEBI:15378"/>
        <dbReference type="ChEBI" id="CHEBI:15980"/>
        <dbReference type="ChEBI" id="CHEBI:57783"/>
        <dbReference type="ChEBI" id="CHEBI:58349"/>
        <dbReference type="EC" id="1.1.1.169"/>
    </reaction>
</comment>
<reference evidence="12 13" key="1">
    <citation type="submission" date="2019-02" db="EMBL/GenBank/DDBJ databases">
        <title>Draft genome sequence of Muricauda sp. 176CP4-71.</title>
        <authorList>
            <person name="Park J.-S."/>
        </authorList>
    </citation>
    <scope>NUCLEOTIDE SEQUENCE [LARGE SCALE GENOMIC DNA]</scope>
    <source>
        <strain evidence="12 13">176CP4-71</strain>
    </source>
</reference>
<evidence type="ECO:0000256" key="9">
    <source>
        <dbReference type="RuleBase" id="RU362068"/>
    </source>
</evidence>
<evidence type="ECO:0000256" key="5">
    <source>
        <dbReference type="ARBA" id="ARBA00022857"/>
    </source>
</evidence>
<feature type="domain" description="Ketopantoate reductase N-terminal" evidence="10">
    <location>
        <begin position="6"/>
        <end position="132"/>
    </location>
</feature>
<dbReference type="InterPro" id="IPR036291">
    <property type="entry name" value="NAD(P)-bd_dom_sf"/>
</dbReference>
<proteinExistence type="inferred from homology"/>
<keyword evidence="9" id="KW-0566">Pantothenate biosynthesis</keyword>
<dbReference type="NCBIfam" id="TIGR00745">
    <property type="entry name" value="apbA_panE"/>
    <property type="match status" value="1"/>
</dbReference>
<dbReference type="Proteomes" id="UP000291981">
    <property type="component" value="Unassembled WGS sequence"/>
</dbReference>
<dbReference type="Gene3D" id="3.40.50.720">
    <property type="entry name" value="NAD(P)-binding Rossmann-like Domain"/>
    <property type="match status" value="1"/>
</dbReference>
<sequence length="296" mass="33608">MGTKQIGILGIGAIGSLMTYQLGLNKNNTLFLYSRTKREQVDLKIKSDLISLPLNISSHPKKDQELEWLIICIKEHHYKYAKHWFKKLIGPNTKVLVIRNGLNLKGPLLRYTHESHILESIIDAPVQWTDSNEYEVIHTPKLILPRSKVATSFSRLLNEEHIQITFVQDFKTASWEKLAEAAALGSILCLTGETCRIFKYKKPRKLFVQLLQEIIKVAQADGAAIDLGYIPEMVKKIKAYPPDKSSSMLMDKTWGRPIEVNAKNGIISKLGKDYGVQTPINDTLATLLTFVNHRNF</sequence>
<evidence type="ECO:0000256" key="3">
    <source>
        <dbReference type="ARBA" id="ARBA00013014"/>
    </source>
</evidence>
<evidence type="ECO:0000256" key="4">
    <source>
        <dbReference type="ARBA" id="ARBA00019465"/>
    </source>
</evidence>
<comment type="function">
    <text evidence="9">Catalyzes the NADPH-dependent reduction of ketopantoate into pantoic acid.</text>
</comment>
<evidence type="ECO:0000259" key="11">
    <source>
        <dbReference type="Pfam" id="PF08546"/>
    </source>
</evidence>
<dbReference type="Pfam" id="PF02558">
    <property type="entry name" value="ApbA"/>
    <property type="match status" value="1"/>
</dbReference>
<dbReference type="RefSeq" id="WP_130611735.1">
    <property type="nucleotide sequence ID" value="NZ_SGIU01000001.1"/>
</dbReference>
<evidence type="ECO:0000256" key="2">
    <source>
        <dbReference type="ARBA" id="ARBA00007870"/>
    </source>
</evidence>
<dbReference type="AlphaFoldDB" id="A0A4Q8QJS3"/>
<dbReference type="Gene3D" id="1.10.1040.10">
    <property type="entry name" value="N-(1-d-carboxylethyl)-l-norvaline Dehydrogenase, domain 2"/>
    <property type="match status" value="1"/>
</dbReference>
<dbReference type="GO" id="GO:0005737">
    <property type="term" value="C:cytoplasm"/>
    <property type="evidence" value="ECO:0007669"/>
    <property type="project" value="TreeGrafter"/>
</dbReference>
<evidence type="ECO:0000313" key="12">
    <source>
        <dbReference type="EMBL" id="TAI49578.1"/>
    </source>
</evidence>
<dbReference type="PANTHER" id="PTHR21708:SF26">
    <property type="entry name" value="2-DEHYDROPANTOATE 2-REDUCTASE"/>
    <property type="match status" value="1"/>
</dbReference>
<dbReference type="GO" id="GO:0008677">
    <property type="term" value="F:2-dehydropantoate 2-reductase activity"/>
    <property type="evidence" value="ECO:0007669"/>
    <property type="project" value="UniProtKB-EC"/>
</dbReference>
<dbReference type="InterPro" id="IPR013332">
    <property type="entry name" value="KPR_N"/>
</dbReference>
<keyword evidence="6 9" id="KW-0560">Oxidoreductase</keyword>
<organism evidence="12 13">
    <name type="scientific">Flagellimonas allohymeniacidonis</name>
    <dbReference type="NCBI Taxonomy" id="2517819"/>
    <lineage>
        <taxon>Bacteria</taxon>
        <taxon>Pseudomonadati</taxon>
        <taxon>Bacteroidota</taxon>
        <taxon>Flavobacteriia</taxon>
        <taxon>Flavobacteriales</taxon>
        <taxon>Flavobacteriaceae</taxon>
        <taxon>Flagellimonas</taxon>
    </lineage>
</organism>
<evidence type="ECO:0000259" key="10">
    <source>
        <dbReference type="Pfam" id="PF02558"/>
    </source>
</evidence>